<dbReference type="PANTHER" id="PTHR31760:SF0">
    <property type="entry name" value="S-ADENOSYL-L-METHIONINE-DEPENDENT METHYLTRANSFERASES SUPERFAMILY PROTEIN"/>
    <property type="match status" value="1"/>
</dbReference>
<dbReference type="InterPro" id="IPR003682">
    <property type="entry name" value="rRNA_ssu_MeTfrase_G"/>
</dbReference>
<keyword evidence="5 6" id="KW-0949">S-adenosyl-L-methionine</keyword>
<proteinExistence type="inferred from homology"/>
<feature type="binding site" evidence="6">
    <location>
        <position position="55"/>
    </location>
    <ligand>
        <name>S-adenosyl-L-methionine</name>
        <dbReference type="ChEBI" id="CHEBI:59789"/>
    </ligand>
</feature>
<keyword evidence="1 6" id="KW-0963">Cytoplasm</keyword>
<dbReference type="EC" id="2.1.1.-" evidence="6"/>
<dbReference type="EMBL" id="FQ670179">
    <property type="protein sequence ID" value="CBY83278.1"/>
    <property type="molecule type" value="Genomic_DNA"/>
</dbReference>
<protein>
    <recommendedName>
        <fullName evidence="6">Ribosomal RNA small subunit methyltransferase G</fullName>
        <ecNumber evidence="6">2.1.1.-</ecNumber>
    </recommendedName>
    <alternativeName>
        <fullName evidence="6">16S rRNA 7-methylguanosine methyltransferase</fullName>
        <shortName evidence="6">16S rRNA m7G methyltransferase</shortName>
    </alternativeName>
</protein>
<comment type="function">
    <text evidence="6">Specifically methylates the N7 position of a guanine in 16S rRNA.</text>
</comment>
<evidence type="ECO:0000313" key="7">
    <source>
        <dbReference type="EMBL" id="CBY83278.1"/>
    </source>
</evidence>
<evidence type="ECO:0000256" key="4">
    <source>
        <dbReference type="ARBA" id="ARBA00022679"/>
    </source>
</evidence>
<sequence>MNTQTLDRFSALLLEWNRTHALSGAKHLTQVQAQITDSVRVLDFIQPFKTCLDIGSGAGFPAIPLAIHCPKAHFTLLEPNAKKIAFLHHVKMTLALDNITLKRVRLQDLPPMSVELITSRALMGAQELITLSTPFLESGGHFLFYKGSLLEQEIACLPSECFNYGKRVYFYRQKEEVCNF</sequence>
<name>E7A951_HELFC</name>
<dbReference type="KEGG" id="hfe:HFELIS_11940"/>
<evidence type="ECO:0000256" key="6">
    <source>
        <dbReference type="HAMAP-Rule" id="MF_00074"/>
    </source>
</evidence>
<evidence type="ECO:0000256" key="5">
    <source>
        <dbReference type="ARBA" id="ARBA00022691"/>
    </source>
</evidence>
<comment type="similarity">
    <text evidence="6">Belongs to the methyltransferase superfamily. RNA methyltransferase RsmG family.</text>
</comment>
<dbReference type="PANTHER" id="PTHR31760">
    <property type="entry name" value="S-ADENOSYL-L-METHIONINE-DEPENDENT METHYLTRANSFERASES SUPERFAMILY PROTEIN"/>
    <property type="match status" value="1"/>
</dbReference>
<dbReference type="Gene3D" id="3.40.50.150">
    <property type="entry name" value="Vaccinia Virus protein VP39"/>
    <property type="match status" value="1"/>
</dbReference>
<dbReference type="STRING" id="936155.HFELIS_11940"/>
<feature type="binding site" evidence="6">
    <location>
        <position position="60"/>
    </location>
    <ligand>
        <name>S-adenosyl-L-methionine</name>
        <dbReference type="ChEBI" id="CHEBI:59789"/>
    </ligand>
</feature>
<dbReference type="NCBIfam" id="TIGR00138">
    <property type="entry name" value="rsmG_gidB"/>
    <property type="match status" value="1"/>
</dbReference>
<keyword evidence="8" id="KW-1185">Reference proteome</keyword>
<reference evidence="7 8" key="1">
    <citation type="journal article" date="2011" name="Genome Biol. Evol.">
        <title>Comparative whole genome sequence analysis of the carcinogenic bacterial model pathogen Helicobacter felis.</title>
        <authorList>
            <person name="Arnold I.C."/>
            <person name="Zigova Z."/>
            <person name="Holden M."/>
            <person name="Lawley T.D."/>
            <person name="Rad R."/>
            <person name="Dougan G."/>
            <person name="Falkow S."/>
            <person name="Bentley S.D."/>
            <person name="Muller A."/>
        </authorList>
    </citation>
    <scope>NUCLEOTIDE SEQUENCE [LARGE SCALE GENOMIC DNA]</scope>
    <source>
        <strain evidence="8">ATCC 49179 / CCUG 28539 / NCTC 12436 / CS1</strain>
    </source>
</reference>
<dbReference type="CDD" id="cd02440">
    <property type="entry name" value="AdoMet_MTases"/>
    <property type="match status" value="1"/>
</dbReference>
<dbReference type="eggNOG" id="COG0357">
    <property type="taxonomic scope" value="Bacteria"/>
</dbReference>
<dbReference type="PIRSF" id="PIRSF003078">
    <property type="entry name" value="GidB"/>
    <property type="match status" value="1"/>
</dbReference>
<dbReference type="GeneID" id="36133347"/>
<organism evidence="7 8">
    <name type="scientific">Helicobacter felis (strain ATCC 49179 / CCUG 28539 / NCTC 12436 / CS1)</name>
    <dbReference type="NCBI Taxonomy" id="936155"/>
    <lineage>
        <taxon>Bacteria</taxon>
        <taxon>Pseudomonadati</taxon>
        <taxon>Campylobacterota</taxon>
        <taxon>Epsilonproteobacteria</taxon>
        <taxon>Campylobacterales</taxon>
        <taxon>Helicobacteraceae</taxon>
        <taxon>Helicobacter</taxon>
    </lineage>
</organism>
<keyword evidence="3 6" id="KW-0489">Methyltransferase</keyword>
<dbReference type="HAMAP" id="MF_00074">
    <property type="entry name" value="16SrRNA_methyltr_G"/>
    <property type="match status" value="1"/>
</dbReference>
<dbReference type="Pfam" id="PF02527">
    <property type="entry name" value="GidB"/>
    <property type="match status" value="1"/>
</dbReference>
<evidence type="ECO:0000256" key="1">
    <source>
        <dbReference type="ARBA" id="ARBA00022490"/>
    </source>
</evidence>
<keyword evidence="2 6" id="KW-0698">rRNA processing</keyword>
<dbReference type="Proteomes" id="UP000007934">
    <property type="component" value="Chromosome"/>
</dbReference>
<evidence type="ECO:0000256" key="3">
    <source>
        <dbReference type="ARBA" id="ARBA00022603"/>
    </source>
</evidence>
<dbReference type="InterPro" id="IPR029063">
    <property type="entry name" value="SAM-dependent_MTases_sf"/>
</dbReference>
<feature type="binding site" evidence="6">
    <location>
        <position position="120"/>
    </location>
    <ligand>
        <name>S-adenosyl-L-methionine</name>
        <dbReference type="ChEBI" id="CHEBI:59789"/>
    </ligand>
</feature>
<feature type="binding site" evidence="6">
    <location>
        <begin position="106"/>
        <end position="107"/>
    </location>
    <ligand>
        <name>S-adenosyl-L-methionine</name>
        <dbReference type="ChEBI" id="CHEBI:59789"/>
    </ligand>
</feature>
<evidence type="ECO:0000313" key="8">
    <source>
        <dbReference type="Proteomes" id="UP000007934"/>
    </source>
</evidence>
<comment type="subcellular location">
    <subcellularLocation>
        <location evidence="6">Cytoplasm</location>
    </subcellularLocation>
</comment>
<dbReference type="SUPFAM" id="SSF53335">
    <property type="entry name" value="S-adenosyl-L-methionine-dependent methyltransferases"/>
    <property type="match status" value="1"/>
</dbReference>
<dbReference type="AlphaFoldDB" id="E7A951"/>
<dbReference type="RefSeq" id="WP_013469642.1">
    <property type="nucleotide sequence ID" value="NC_014810.2"/>
</dbReference>
<dbReference type="OrthoDB" id="9808773at2"/>
<gene>
    <name evidence="6" type="primary">rsmG</name>
    <name evidence="7" type="ordered locus">Hfelis_11940</name>
</gene>
<keyword evidence="4 6" id="KW-0808">Transferase</keyword>
<evidence type="ECO:0000256" key="2">
    <source>
        <dbReference type="ARBA" id="ARBA00022552"/>
    </source>
</evidence>
<dbReference type="GO" id="GO:0005829">
    <property type="term" value="C:cytosol"/>
    <property type="evidence" value="ECO:0007669"/>
    <property type="project" value="TreeGrafter"/>
</dbReference>
<comment type="caution">
    <text evidence="6">Lacks conserved residue(s) required for the propagation of feature annotation.</text>
</comment>
<dbReference type="GO" id="GO:0070043">
    <property type="term" value="F:rRNA (guanine-N7-)-methyltransferase activity"/>
    <property type="evidence" value="ECO:0007669"/>
    <property type="project" value="UniProtKB-UniRule"/>
</dbReference>
<accession>E7A951</accession>
<dbReference type="HOGENOM" id="CLU_065341_2_1_7"/>